<dbReference type="Proteomes" id="UP000188388">
    <property type="component" value="Unassembled WGS sequence"/>
</dbReference>
<organism evidence="7 8">
    <name type="scientific">Mesorhizobium prunaredense</name>
    <dbReference type="NCBI Taxonomy" id="1631249"/>
    <lineage>
        <taxon>Bacteria</taxon>
        <taxon>Pseudomonadati</taxon>
        <taxon>Pseudomonadota</taxon>
        <taxon>Alphaproteobacteria</taxon>
        <taxon>Hyphomicrobiales</taxon>
        <taxon>Phyllobacteriaceae</taxon>
        <taxon>Mesorhizobium</taxon>
    </lineage>
</organism>
<dbReference type="Gene3D" id="3.40.640.10">
    <property type="entry name" value="Type I PLP-dependent aspartate aminotransferase-like (Major domain)"/>
    <property type="match status" value="1"/>
</dbReference>
<evidence type="ECO:0000313" key="8">
    <source>
        <dbReference type="Proteomes" id="UP000188388"/>
    </source>
</evidence>
<dbReference type="AlphaFoldDB" id="A0A1R3V1N3"/>
<evidence type="ECO:0000313" key="7">
    <source>
        <dbReference type="EMBL" id="SIT53806.1"/>
    </source>
</evidence>
<dbReference type="PIRSF" id="PIRSF000521">
    <property type="entry name" value="Transaminase_4ab_Lys_Orn"/>
    <property type="match status" value="1"/>
</dbReference>
<evidence type="ECO:0000256" key="2">
    <source>
        <dbReference type="ARBA" id="ARBA00008954"/>
    </source>
</evidence>
<dbReference type="PANTHER" id="PTHR42684">
    <property type="entry name" value="ADENOSYLMETHIONINE-8-AMINO-7-OXONONANOATE AMINOTRANSFERASE"/>
    <property type="match status" value="1"/>
</dbReference>
<dbReference type="InterPro" id="IPR005814">
    <property type="entry name" value="Aminotrans_3"/>
</dbReference>
<dbReference type="EMBL" id="FTPD01000005">
    <property type="protein sequence ID" value="SIT53806.1"/>
    <property type="molecule type" value="Genomic_DNA"/>
</dbReference>
<name>A0A1R3V1N3_9HYPH</name>
<dbReference type="Pfam" id="PF00202">
    <property type="entry name" value="Aminotran_3"/>
    <property type="match status" value="1"/>
</dbReference>
<dbReference type="NCBIfam" id="NF004767">
    <property type="entry name" value="PRK06105.1"/>
    <property type="match status" value="1"/>
</dbReference>
<dbReference type="GO" id="GO:0009102">
    <property type="term" value="P:biotin biosynthetic process"/>
    <property type="evidence" value="ECO:0007669"/>
    <property type="project" value="TreeGrafter"/>
</dbReference>
<dbReference type="InterPro" id="IPR015422">
    <property type="entry name" value="PyrdxlP-dep_Trfase_small"/>
</dbReference>
<evidence type="ECO:0000256" key="3">
    <source>
        <dbReference type="ARBA" id="ARBA00022576"/>
    </source>
</evidence>
<dbReference type="Gene3D" id="3.90.1150.10">
    <property type="entry name" value="Aspartate Aminotransferase, domain 1"/>
    <property type="match status" value="1"/>
</dbReference>
<dbReference type="CDD" id="cd00610">
    <property type="entry name" value="OAT_like"/>
    <property type="match status" value="1"/>
</dbReference>
<reference evidence="8" key="1">
    <citation type="submission" date="2017-01" db="EMBL/GenBank/DDBJ databases">
        <authorList>
            <person name="Brunel B."/>
        </authorList>
    </citation>
    <scope>NUCLEOTIDE SEQUENCE [LARGE SCALE GENOMIC DNA]</scope>
</reference>
<comment type="cofactor">
    <cofactor evidence="1">
        <name>pyridoxal 5'-phosphate</name>
        <dbReference type="ChEBI" id="CHEBI:597326"/>
    </cofactor>
</comment>
<sequence>MDARPNSPEARDISYHMHGYTNARKHEEAGPLIIEKGDGIYVEDLAGNRYIEAMAGLWSVAVGFSEKRLVDAAVRQMSKLPYYHDFGSKSHSPLIDLAEKLVQMAPVPMSKAYFTNSGSEANDTAMKMIWYRSNALGQPARKKIISRIRGYHGVTIATASLTGLPNNHNSFDLPIANVLHTSTPHHWREALPNESEGEFSSRLADDLEKLILAEGPETIAAFFGEPIMGAGGVIVPPAGYWEKIQAVLSKYDILLVADEVICGFGRTGEMFGSQTFGIRPDIMVLSKQISSSYLPISALLINEKVFEPIADESNRIGTFGHGFTGGGHPVAAAVALENLKLIEERDLVGNARTVGAHMQKRLRKLASHPLVGEVRGVGLIAAVELVGDKANKMPWETAGALGGLVNGFMQQNGVISRNMGDALAFCPPLIITEPQVDQVIDAFERSLEAAVKQVRNWRARLPCRLVSLL</sequence>
<dbReference type="GO" id="GO:0009448">
    <property type="term" value="P:gamma-aminobutyric acid metabolic process"/>
    <property type="evidence" value="ECO:0007669"/>
    <property type="project" value="TreeGrafter"/>
</dbReference>
<accession>A0A1R3V1N3</accession>
<dbReference type="InterPro" id="IPR015424">
    <property type="entry name" value="PyrdxlP-dep_Trfase"/>
</dbReference>
<evidence type="ECO:0000256" key="4">
    <source>
        <dbReference type="ARBA" id="ARBA00022679"/>
    </source>
</evidence>
<dbReference type="EC" id="2.6.1.-" evidence="7"/>
<comment type="similarity">
    <text evidence="2 6">Belongs to the class-III pyridoxal-phosphate-dependent aminotransferase family.</text>
</comment>
<dbReference type="GO" id="GO:0004015">
    <property type="term" value="F:adenosylmethionine-8-amino-7-oxononanoate transaminase activity"/>
    <property type="evidence" value="ECO:0007669"/>
    <property type="project" value="TreeGrafter"/>
</dbReference>
<dbReference type="FunFam" id="3.40.640.10:FF:000014">
    <property type="entry name" value="Adenosylmethionine-8-amino-7-oxononanoate aminotransferase, probable"/>
    <property type="match status" value="1"/>
</dbReference>
<dbReference type="InterPro" id="IPR049704">
    <property type="entry name" value="Aminotrans_3_PPA_site"/>
</dbReference>
<dbReference type="STRING" id="1631249.BQ8794_130290"/>
<keyword evidence="5 6" id="KW-0663">Pyridoxal phosphate</keyword>
<evidence type="ECO:0000256" key="1">
    <source>
        <dbReference type="ARBA" id="ARBA00001933"/>
    </source>
</evidence>
<protein>
    <submittedName>
        <fullName evidence="7">Uncharacterized aminotransferase y4uB</fullName>
        <ecNumber evidence="7">2.6.1.-</ecNumber>
    </submittedName>
</protein>
<evidence type="ECO:0000256" key="5">
    <source>
        <dbReference type="ARBA" id="ARBA00022898"/>
    </source>
</evidence>
<dbReference type="GO" id="GO:0030170">
    <property type="term" value="F:pyridoxal phosphate binding"/>
    <property type="evidence" value="ECO:0007669"/>
    <property type="project" value="InterPro"/>
</dbReference>
<dbReference type="SUPFAM" id="SSF53383">
    <property type="entry name" value="PLP-dependent transferases"/>
    <property type="match status" value="1"/>
</dbReference>
<dbReference type="PROSITE" id="PS00600">
    <property type="entry name" value="AA_TRANSFER_CLASS_3"/>
    <property type="match status" value="1"/>
</dbReference>
<keyword evidence="8" id="KW-1185">Reference proteome</keyword>
<gene>
    <name evidence="7" type="ORF">BQ8794_130290</name>
</gene>
<dbReference type="PANTHER" id="PTHR42684:SF3">
    <property type="entry name" value="ADENOSYLMETHIONINE-8-AMINO-7-OXONONANOATE AMINOTRANSFERASE"/>
    <property type="match status" value="1"/>
</dbReference>
<dbReference type="RefSeq" id="WP_077374119.1">
    <property type="nucleotide sequence ID" value="NZ_FTPD01000005.1"/>
</dbReference>
<evidence type="ECO:0000256" key="6">
    <source>
        <dbReference type="RuleBase" id="RU003560"/>
    </source>
</evidence>
<keyword evidence="3 7" id="KW-0032">Aminotransferase</keyword>
<proteinExistence type="inferred from homology"/>
<dbReference type="NCBIfam" id="NF005682">
    <property type="entry name" value="PRK07480.1"/>
    <property type="match status" value="1"/>
</dbReference>
<dbReference type="InterPro" id="IPR015421">
    <property type="entry name" value="PyrdxlP-dep_Trfase_major"/>
</dbReference>
<keyword evidence="4 7" id="KW-0808">Transferase</keyword>